<gene>
    <name evidence="3" type="ORF">IOE58_02400</name>
</gene>
<organism evidence="3 4">
    <name type="scientific">Brachybacterium epidermidis</name>
    <dbReference type="NCBI Taxonomy" id="2781983"/>
    <lineage>
        <taxon>Bacteria</taxon>
        <taxon>Bacillati</taxon>
        <taxon>Actinomycetota</taxon>
        <taxon>Actinomycetes</taxon>
        <taxon>Micrococcales</taxon>
        <taxon>Dermabacteraceae</taxon>
        <taxon>Brachybacterium</taxon>
    </lineage>
</organism>
<feature type="region of interest" description="Disordered" evidence="1">
    <location>
        <begin position="207"/>
        <end position="277"/>
    </location>
</feature>
<comment type="caution">
    <text evidence="3">The sequence shown here is derived from an EMBL/GenBank/DDBJ whole genome shotgun (WGS) entry which is preliminary data.</text>
</comment>
<reference evidence="3 4" key="1">
    <citation type="submission" date="2020-10" db="EMBL/GenBank/DDBJ databases">
        <title>Draft genome and description of Brachybacterium epidermidis sp nov.</title>
        <authorList>
            <person name="Boxberger M."/>
            <person name="La Scola B."/>
        </authorList>
    </citation>
    <scope>NUCLEOTIDE SEQUENCE [LARGE SCALE GENOMIC DNA]</scope>
    <source>
        <strain evidence="3 4">Marseille-Q2903</strain>
    </source>
</reference>
<dbReference type="Proteomes" id="UP000644727">
    <property type="component" value="Unassembled WGS sequence"/>
</dbReference>
<feature type="compositionally biased region" description="Acidic residues" evidence="1">
    <location>
        <begin position="211"/>
        <end position="221"/>
    </location>
</feature>
<sequence>MQRVLAVLLVLLGVAGLVLGRLGGTVWAPATERTATVELSDPGPAVLIDPGVLYVGGREGEVAITGASDVSLITAPNGDIEAWLGDSRYTRVTGLSDWQTITTEEVNPEGPAELPAPTESDLWRTVDTSPSPVTLDVAEFAAQEHAPNEQMYRAILVVTDGTAPGAESISITWPVEAKNEWVPYAYAGGATLAVIGLVLLVVSAGTRRREDEDEPVEEADEPAAAVAPAAAAGADPRRFPRAERTEPQTERIDPQAAPGDDGTNGTDEGGSHPAEVR</sequence>
<evidence type="ECO:0000313" key="3">
    <source>
        <dbReference type="EMBL" id="MBE9403096.1"/>
    </source>
</evidence>
<keyword evidence="2" id="KW-0812">Transmembrane</keyword>
<evidence type="ECO:0000256" key="1">
    <source>
        <dbReference type="SAM" id="MobiDB-lite"/>
    </source>
</evidence>
<name>A0ABR9VY53_9MICO</name>
<dbReference type="RefSeq" id="WP_193864811.1">
    <property type="nucleotide sequence ID" value="NZ_JADEYR010000001.1"/>
</dbReference>
<dbReference type="EMBL" id="JADEYR010000001">
    <property type="protein sequence ID" value="MBE9403096.1"/>
    <property type="molecule type" value="Genomic_DNA"/>
</dbReference>
<accession>A0ABR9VY53</accession>
<evidence type="ECO:0000256" key="2">
    <source>
        <dbReference type="SAM" id="Phobius"/>
    </source>
</evidence>
<keyword evidence="4" id="KW-1185">Reference proteome</keyword>
<protein>
    <submittedName>
        <fullName evidence="3">Uncharacterized protein</fullName>
    </submittedName>
</protein>
<keyword evidence="2" id="KW-0472">Membrane</keyword>
<keyword evidence="2" id="KW-1133">Transmembrane helix</keyword>
<evidence type="ECO:0000313" key="4">
    <source>
        <dbReference type="Proteomes" id="UP000644727"/>
    </source>
</evidence>
<proteinExistence type="predicted"/>
<feature type="compositionally biased region" description="Low complexity" evidence="1">
    <location>
        <begin position="222"/>
        <end position="234"/>
    </location>
</feature>
<feature type="transmembrane region" description="Helical" evidence="2">
    <location>
        <begin position="181"/>
        <end position="202"/>
    </location>
</feature>
<feature type="compositionally biased region" description="Basic and acidic residues" evidence="1">
    <location>
        <begin position="235"/>
        <end position="253"/>
    </location>
</feature>